<evidence type="ECO:0000313" key="2">
    <source>
        <dbReference type="Proteomes" id="UP001056539"/>
    </source>
</evidence>
<sequence>MRCPYCLSDHLRVWHRSKNTLYQCLKCKSNIKVFCSAVDVYDETYFQDHYEQVYGKSYEEDEPMIRTYARRRLSIIQSILSKGFLVDVGAAYGFFLDEAHMAGYDVAGVEIHEGSIRYVRDRFGYPLYRSLDLVEGTIDVVTAWFTLEHIQDIENFMDIFGKKLRAGGCLALGLPNGYGAFARFNPKKYLSCRPEEHCTEPSLKGIEIFLKRFGFRIVREEIFGLHPERMGLPPTHFWQQLQKRLRLGDTFEVYAVRE</sequence>
<dbReference type="KEGG" id="taqu:KDW03_01200"/>
<accession>A0AAX3BEB8</accession>
<keyword evidence="1" id="KW-0489">Methyltransferase</keyword>
<dbReference type="GO" id="GO:0008168">
    <property type="term" value="F:methyltransferase activity"/>
    <property type="evidence" value="ECO:0007669"/>
    <property type="project" value="UniProtKB-KW"/>
</dbReference>
<dbReference type="EMBL" id="CP073355">
    <property type="protein sequence ID" value="URA10448.1"/>
    <property type="molecule type" value="Genomic_DNA"/>
</dbReference>
<organism evidence="1 2">
    <name type="scientific">Thermospira aquatica</name>
    <dbReference type="NCBI Taxonomy" id="2828656"/>
    <lineage>
        <taxon>Bacteria</taxon>
        <taxon>Pseudomonadati</taxon>
        <taxon>Spirochaetota</taxon>
        <taxon>Spirochaetia</taxon>
        <taxon>Brevinematales</taxon>
        <taxon>Thermospiraceae</taxon>
        <taxon>Thermospira</taxon>
    </lineage>
</organism>
<dbReference type="GO" id="GO:0032259">
    <property type="term" value="P:methylation"/>
    <property type="evidence" value="ECO:0007669"/>
    <property type="project" value="UniProtKB-KW"/>
</dbReference>
<keyword evidence="2" id="KW-1185">Reference proteome</keyword>
<reference evidence="1" key="1">
    <citation type="submission" date="2021-04" db="EMBL/GenBank/DDBJ databases">
        <authorList>
            <person name="Postec A."/>
        </authorList>
    </citation>
    <scope>NUCLEOTIDE SEQUENCE</scope>
    <source>
        <strain evidence="1">F1F22</strain>
    </source>
</reference>
<dbReference type="PANTHER" id="PTHR43861">
    <property type="entry name" value="TRANS-ACONITATE 2-METHYLTRANSFERASE-RELATED"/>
    <property type="match status" value="1"/>
</dbReference>
<name>A0AAX3BEB8_9SPIR</name>
<protein>
    <submittedName>
        <fullName evidence="1">Class I SAM-dependent methyltransferase</fullName>
    </submittedName>
</protein>
<dbReference type="InterPro" id="IPR029063">
    <property type="entry name" value="SAM-dependent_MTases_sf"/>
</dbReference>
<dbReference type="SUPFAM" id="SSF53335">
    <property type="entry name" value="S-adenosyl-L-methionine-dependent methyltransferases"/>
    <property type="match status" value="1"/>
</dbReference>
<evidence type="ECO:0000313" key="1">
    <source>
        <dbReference type="EMBL" id="URA10448.1"/>
    </source>
</evidence>
<dbReference type="AlphaFoldDB" id="A0AAX3BEB8"/>
<dbReference type="PANTHER" id="PTHR43861:SF6">
    <property type="entry name" value="METHYLTRANSFERASE TYPE 11"/>
    <property type="match status" value="1"/>
</dbReference>
<keyword evidence="1" id="KW-0808">Transferase</keyword>
<dbReference type="Gene3D" id="3.40.50.150">
    <property type="entry name" value="Vaccinia Virus protein VP39"/>
    <property type="match status" value="1"/>
</dbReference>
<reference evidence="1" key="2">
    <citation type="submission" date="2022-06" db="EMBL/GenBank/DDBJ databases">
        <title>Thermospira aquatica gen. nov., sp. nov.</title>
        <authorList>
            <person name="Ben Ali Gam Z."/>
            <person name="Labat M."/>
        </authorList>
    </citation>
    <scope>NUCLEOTIDE SEQUENCE</scope>
    <source>
        <strain evidence="1">F1F22</strain>
    </source>
</reference>
<dbReference type="Proteomes" id="UP001056539">
    <property type="component" value="Chromosome"/>
</dbReference>
<proteinExistence type="predicted"/>
<dbReference type="RefSeq" id="WP_271435575.1">
    <property type="nucleotide sequence ID" value="NZ_CP073355.1"/>
</dbReference>
<dbReference type="Pfam" id="PF13489">
    <property type="entry name" value="Methyltransf_23"/>
    <property type="match status" value="1"/>
</dbReference>
<gene>
    <name evidence="1" type="ORF">KDW03_01200</name>
</gene>